<protein>
    <submittedName>
        <fullName evidence="2">Uncharacterized protein</fullName>
    </submittedName>
</protein>
<evidence type="ECO:0000313" key="2">
    <source>
        <dbReference type="EMBL" id="KAB0797003.1"/>
    </source>
</evidence>
<evidence type="ECO:0000313" key="3">
    <source>
        <dbReference type="Proteomes" id="UP000327044"/>
    </source>
</evidence>
<organism evidence="2 3">
    <name type="scientific">Photinus pyralis</name>
    <name type="common">Common eastern firefly</name>
    <name type="synonym">Lampyris pyralis</name>
    <dbReference type="NCBI Taxonomy" id="7054"/>
    <lineage>
        <taxon>Eukaryota</taxon>
        <taxon>Metazoa</taxon>
        <taxon>Ecdysozoa</taxon>
        <taxon>Arthropoda</taxon>
        <taxon>Hexapoda</taxon>
        <taxon>Insecta</taxon>
        <taxon>Pterygota</taxon>
        <taxon>Neoptera</taxon>
        <taxon>Endopterygota</taxon>
        <taxon>Coleoptera</taxon>
        <taxon>Polyphaga</taxon>
        <taxon>Elateriformia</taxon>
        <taxon>Elateroidea</taxon>
        <taxon>Lampyridae</taxon>
        <taxon>Lampyrinae</taxon>
        <taxon>Photinus</taxon>
    </lineage>
</organism>
<name>A0A5N4AI85_PHOPY</name>
<dbReference type="SUPFAM" id="SSF47565">
    <property type="entry name" value="Insect pheromone/odorant-binding proteins"/>
    <property type="match status" value="1"/>
</dbReference>
<dbReference type="Proteomes" id="UP000327044">
    <property type="component" value="Unassembled WGS sequence"/>
</dbReference>
<dbReference type="InterPro" id="IPR006170">
    <property type="entry name" value="PBP/GOBP"/>
</dbReference>
<dbReference type="CDD" id="cd23992">
    <property type="entry name" value="PBP_GOBP"/>
    <property type="match status" value="1"/>
</dbReference>
<keyword evidence="1" id="KW-0732">Signal</keyword>
<sequence>MRILVTLSFITLVTAVRIVPMNLRKSWVKLAAPHYTYCLCKSDVKEDYASRVFLYTEFPNDRRLKRYLECISMKLNLMEAATGAWNEKEFIRQVGGVTAKIIAMCNEDGKGEVDLPQKAYNMFLCIAVTLAVDEKWDRRQSDRKEFEGKICL</sequence>
<dbReference type="GO" id="GO:0005549">
    <property type="term" value="F:odorant binding"/>
    <property type="evidence" value="ECO:0007669"/>
    <property type="project" value="InterPro"/>
</dbReference>
<dbReference type="Gene3D" id="1.10.238.20">
    <property type="entry name" value="Pheromone/general odorant binding protein domain"/>
    <property type="match status" value="1"/>
</dbReference>
<dbReference type="EMBL" id="VVIM01000007">
    <property type="protein sequence ID" value="KAB0797003.1"/>
    <property type="molecule type" value="Genomic_DNA"/>
</dbReference>
<dbReference type="InParanoid" id="A0A5N4AI85"/>
<reference evidence="2 3" key="1">
    <citation type="journal article" date="2018" name="Elife">
        <title>Firefly genomes illuminate parallel origins of bioluminescence in beetles.</title>
        <authorList>
            <person name="Fallon T.R."/>
            <person name="Lower S.E."/>
            <person name="Chang C.H."/>
            <person name="Bessho-Uehara M."/>
            <person name="Martin G.J."/>
            <person name="Bewick A.J."/>
            <person name="Behringer M."/>
            <person name="Debat H.J."/>
            <person name="Wong I."/>
            <person name="Day J.C."/>
            <person name="Suvorov A."/>
            <person name="Silva C.J."/>
            <person name="Stanger-Hall K.F."/>
            <person name="Hall D.W."/>
            <person name="Schmitz R.J."/>
            <person name="Nelson D.R."/>
            <person name="Lewis S.M."/>
            <person name="Shigenobu S."/>
            <person name="Bybee S.M."/>
            <person name="Larracuente A.M."/>
            <person name="Oba Y."/>
            <person name="Weng J.K."/>
        </authorList>
    </citation>
    <scope>NUCLEOTIDE SEQUENCE [LARGE SCALE GENOMIC DNA]</scope>
    <source>
        <strain evidence="2">1611_PpyrPB1</strain>
        <tissue evidence="2">Whole body</tissue>
    </source>
</reference>
<proteinExistence type="predicted"/>
<evidence type="ECO:0000256" key="1">
    <source>
        <dbReference type="SAM" id="SignalP"/>
    </source>
</evidence>
<feature type="signal peptide" evidence="1">
    <location>
        <begin position="1"/>
        <end position="15"/>
    </location>
</feature>
<dbReference type="OrthoDB" id="6758797at2759"/>
<gene>
    <name evidence="2" type="ORF">PPYR_11064</name>
</gene>
<accession>A0A5N4AI85</accession>
<dbReference type="Pfam" id="PF01395">
    <property type="entry name" value="PBP_GOBP"/>
    <property type="match status" value="1"/>
</dbReference>
<comment type="caution">
    <text evidence="2">The sequence shown here is derived from an EMBL/GenBank/DDBJ whole genome shotgun (WGS) entry which is preliminary data.</text>
</comment>
<dbReference type="InterPro" id="IPR036728">
    <property type="entry name" value="PBP_GOBP_sf"/>
</dbReference>
<dbReference type="AlphaFoldDB" id="A0A5N4AI85"/>
<keyword evidence="3" id="KW-1185">Reference proteome</keyword>
<feature type="chain" id="PRO_5024398400" evidence="1">
    <location>
        <begin position="16"/>
        <end position="152"/>
    </location>
</feature>